<evidence type="ECO:0000313" key="2">
    <source>
        <dbReference type="Proteomes" id="UP000231550"/>
    </source>
</evidence>
<dbReference type="Proteomes" id="UP000231550">
    <property type="component" value="Unassembled WGS sequence"/>
</dbReference>
<evidence type="ECO:0000313" key="1">
    <source>
        <dbReference type="EMBL" id="PIQ74491.1"/>
    </source>
</evidence>
<dbReference type="EMBL" id="PCVN01000047">
    <property type="protein sequence ID" value="PIQ74491.1"/>
    <property type="molecule type" value="Genomic_DNA"/>
</dbReference>
<sequence>MLNPEDVMLLACRKLVFHLVQHPAEIPKQVRDDKKVFYLKTMNAFIIPYLKSRHKPGNTTSTAPRYRGAEQKTSKLIYRASIDLVRE</sequence>
<dbReference type="AlphaFoldDB" id="A0A2H0KQR6"/>
<organism evidence="1 2">
    <name type="scientific">Candidatus Portnoybacteria bacterium CG11_big_fil_rev_8_21_14_0_20_44_10</name>
    <dbReference type="NCBI Taxonomy" id="1974818"/>
    <lineage>
        <taxon>Bacteria</taxon>
        <taxon>Candidatus Portnoyibacteriota</taxon>
    </lineage>
</organism>
<proteinExistence type="predicted"/>
<reference evidence="1 2" key="1">
    <citation type="submission" date="2017-09" db="EMBL/GenBank/DDBJ databases">
        <title>Depth-based differentiation of microbial function through sediment-hosted aquifers and enrichment of novel symbionts in the deep terrestrial subsurface.</title>
        <authorList>
            <person name="Probst A.J."/>
            <person name="Ladd B."/>
            <person name="Jarett J.K."/>
            <person name="Geller-Mcgrath D.E."/>
            <person name="Sieber C.M."/>
            <person name="Emerson J.B."/>
            <person name="Anantharaman K."/>
            <person name="Thomas B.C."/>
            <person name="Malmstrom R."/>
            <person name="Stieglmeier M."/>
            <person name="Klingl A."/>
            <person name="Woyke T."/>
            <person name="Ryan C.M."/>
            <person name="Banfield J.F."/>
        </authorList>
    </citation>
    <scope>NUCLEOTIDE SEQUENCE [LARGE SCALE GENOMIC DNA]</scope>
    <source>
        <strain evidence="1">CG11_big_fil_rev_8_21_14_0_20_44_10</strain>
    </source>
</reference>
<accession>A0A2H0KQR6</accession>
<protein>
    <submittedName>
        <fullName evidence="1">Uncharacterized protein</fullName>
    </submittedName>
</protein>
<gene>
    <name evidence="1" type="ORF">COV85_01855</name>
</gene>
<name>A0A2H0KQR6_9BACT</name>
<comment type="caution">
    <text evidence="1">The sequence shown here is derived from an EMBL/GenBank/DDBJ whole genome shotgun (WGS) entry which is preliminary data.</text>
</comment>